<dbReference type="PANTHER" id="PTHR24104:SF25">
    <property type="entry name" value="PROTEIN LIN-41"/>
    <property type="match status" value="1"/>
</dbReference>
<dbReference type="EMBL" id="UOGA01000264">
    <property type="protein sequence ID" value="VAX24151.1"/>
    <property type="molecule type" value="Genomic_DNA"/>
</dbReference>
<dbReference type="InterPro" id="IPR001258">
    <property type="entry name" value="NHL_repeat"/>
</dbReference>
<evidence type="ECO:0008006" key="3">
    <source>
        <dbReference type="Google" id="ProtNLM"/>
    </source>
</evidence>
<dbReference type="GO" id="GO:0008270">
    <property type="term" value="F:zinc ion binding"/>
    <property type="evidence" value="ECO:0007669"/>
    <property type="project" value="UniProtKB-KW"/>
</dbReference>
<dbReference type="SUPFAM" id="SSF63829">
    <property type="entry name" value="Calcium-dependent phosphotriesterase"/>
    <property type="match status" value="1"/>
</dbReference>
<protein>
    <recommendedName>
        <fullName evidence="3">6-bladed beta-propeller</fullName>
    </recommendedName>
</protein>
<dbReference type="Gene3D" id="2.120.10.30">
    <property type="entry name" value="TolB, C-terminal domain"/>
    <property type="match status" value="2"/>
</dbReference>
<dbReference type="InterPro" id="IPR050952">
    <property type="entry name" value="TRIM-NHL_E3_ligases"/>
</dbReference>
<feature type="non-terminal residue" evidence="2">
    <location>
        <position position="1"/>
    </location>
</feature>
<accession>A0A3B1CBY6</accession>
<dbReference type="PROSITE" id="PS51125">
    <property type="entry name" value="NHL"/>
    <property type="match status" value="4"/>
</dbReference>
<organism evidence="2">
    <name type="scientific">hydrothermal vent metagenome</name>
    <dbReference type="NCBI Taxonomy" id="652676"/>
    <lineage>
        <taxon>unclassified sequences</taxon>
        <taxon>metagenomes</taxon>
        <taxon>ecological metagenomes</taxon>
    </lineage>
</organism>
<dbReference type="PANTHER" id="PTHR24104">
    <property type="entry name" value="E3 UBIQUITIN-PROTEIN LIGASE NHLRC1-RELATED"/>
    <property type="match status" value="1"/>
</dbReference>
<reference evidence="2" key="1">
    <citation type="submission" date="2018-06" db="EMBL/GenBank/DDBJ databases">
        <authorList>
            <person name="Zhirakovskaya E."/>
        </authorList>
    </citation>
    <scope>NUCLEOTIDE SEQUENCE</scope>
</reference>
<keyword evidence="1" id="KW-0677">Repeat</keyword>
<gene>
    <name evidence="2" type="ORF">MNBD_NITROSPINAE04-1967</name>
</gene>
<evidence type="ECO:0000313" key="2">
    <source>
        <dbReference type="EMBL" id="VAX24151.1"/>
    </source>
</evidence>
<dbReference type="Pfam" id="PF01436">
    <property type="entry name" value="NHL"/>
    <property type="match status" value="2"/>
</dbReference>
<sequence>DIERIQKFTSDGKFLSAWGESGKGPGEFVVAAGIGIDKKQGALYLADFYNKRVSKFTLEGKFLSQIGTSGRAFSGALHYPTDAYVDDKGNVYVADSYNYRIQKFSSSGEFVNKWGGPFGLGIRGKWRGWFYVPSGVTVDEQGHIIVADSANNRVVILSSDGKYLAEWNSEGSGGLYSPTRVAVGNGGVIYVADTAQDRIVVLKYKKDATR</sequence>
<proteinExistence type="predicted"/>
<dbReference type="AlphaFoldDB" id="A0A3B1CBY6"/>
<name>A0A3B1CBY6_9ZZZZ</name>
<dbReference type="InterPro" id="IPR011042">
    <property type="entry name" value="6-blade_b-propeller_TolB-like"/>
</dbReference>
<evidence type="ECO:0000256" key="1">
    <source>
        <dbReference type="ARBA" id="ARBA00022737"/>
    </source>
</evidence>
<dbReference type="Pfam" id="PF17170">
    <property type="entry name" value="DUF5128"/>
    <property type="match status" value="1"/>
</dbReference>